<dbReference type="OrthoDB" id="9989604at2"/>
<reference evidence="1 2" key="1">
    <citation type="journal article" date="1998" name="J. Bacteriol.">
        <title>Cloning and physical mapping of the EcoRI fragments of the giant linear plasmid SCP1.</title>
        <authorList>
            <person name="Redenbach M."/>
            <person name="Ikeda K."/>
            <person name="Yamasaki M."/>
            <person name="Kinashi H."/>
        </authorList>
    </citation>
    <scope>NUCLEOTIDE SEQUENCE [LARGE SCALE GENOMIC DNA]</scope>
    <source>
        <strain evidence="2">ATCC BAA-471 / A3(2) / M145</strain>
    </source>
</reference>
<name>Q9AD16_STRCO</name>
<accession>Q9AD16</accession>
<keyword evidence="2" id="KW-1185">Reference proteome</keyword>
<dbReference type="Proteomes" id="UP000001973">
    <property type="component" value="Plasmid SCP1"/>
</dbReference>
<dbReference type="KEGG" id="sco:SCP1.134"/>
<reference evidence="2" key="2">
    <citation type="journal article" date="2002" name="Nature">
        <title>Complete genome sequence of the model actinomycete Streptomyces coelicolor A3(2).</title>
        <authorList>
            <person name="Bentley S.D."/>
            <person name="Chater K.F."/>
            <person name="Cerdeno-Tarraga A.M."/>
            <person name="Challis G.L."/>
            <person name="Thomson N.R."/>
            <person name="James K.D."/>
            <person name="Harris D.E."/>
            <person name="Quail M.A."/>
            <person name="Kieser H."/>
            <person name="Harper D."/>
            <person name="Bateman A."/>
            <person name="Brown S."/>
            <person name="Chandra G."/>
            <person name="Chen C.W."/>
            <person name="Collins M."/>
            <person name="Cronin A."/>
            <person name="Fraser A."/>
            <person name="Goble A."/>
            <person name="Hidalgo J."/>
            <person name="Hornsby T."/>
            <person name="Howarth S."/>
            <person name="Huang C.H."/>
            <person name="Kieser T."/>
            <person name="Larke L."/>
            <person name="Murphy L."/>
            <person name="Oliver K."/>
            <person name="O'Neil S."/>
            <person name="Rabbinowitsch E."/>
            <person name="Rajandream M.A."/>
            <person name="Rutherford K."/>
            <person name="Rutter S."/>
            <person name="Seeger K."/>
            <person name="Saunders D."/>
            <person name="Sharp S."/>
            <person name="Squares R."/>
            <person name="Squares S."/>
            <person name="Taylor K."/>
            <person name="Warren T."/>
            <person name="Wietzorrek A."/>
            <person name="Woodward J."/>
            <person name="Barrell B.G."/>
            <person name="Parkhill J."/>
            <person name="Hopwood D.A."/>
        </authorList>
    </citation>
    <scope>NUCLEOTIDE SEQUENCE [LARGE SCALE GENOMIC DNA]</scope>
    <source>
        <strain evidence="2">ATCC BAA-471 / A3(2) / M145</strain>
    </source>
</reference>
<dbReference type="RefSeq" id="WP_011039433.1">
    <property type="nucleotide sequence ID" value="NC_003903.1"/>
</dbReference>
<evidence type="ECO:0000313" key="1">
    <source>
        <dbReference type="EMBL" id="CAC36655.1"/>
    </source>
</evidence>
<dbReference type="InParanoid" id="Q9AD16"/>
<organism evidence="1 2">
    <name type="scientific">Streptomyces coelicolor (strain ATCC BAA-471 / A3(2) / M145)</name>
    <dbReference type="NCBI Taxonomy" id="100226"/>
    <lineage>
        <taxon>Bacteria</taxon>
        <taxon>Bacillati</taxon>
        <taxon>Actinomycetota</taxon>
        <taxon>Actinomycetes</taxon>
        <taxon>Kitasatosporales</taxon>
        <taxon>Streptomycetaceae</taxon>
        <taxon>Streptomyces</taxon>
        <taxon>Streptomyces albidoflavus group</taxon>
    </lineage>
</organism>
<dbReference type="AlphaFoldDB" id="Q9AD16"/>
<protein>
    <submittedName>
        <fullName evidence="1">Uncharacterized protein</fullName>
    </submittedName>
</protein>
<dbReference type="PATRIC" id="fig|100226.15.peg.8080"/>
<reference evidence="1 2" key="3">
    <citation type="journal article" date="2008" name="Proc. Natl. Acad. Sci. U.S.A.">
        <title>2-Alkyl-4-hydroxymethylfuran-3-carboxylic acids, antibiotic production inducers discovered by Streptomyces coelicolor genome mining.</title>
        <authorList>
            <person name="Corre C."/>
            <person name="Song L."/>
            <person name="O'Rourke S."/>
            <person name="Chater K.F."/>
            <person name="Challis G.L."/>
        </authorList>
    </citation>
    <scope>NUCLEOTIDE SEQUENCE [LARGE SCALE GENOMIC DNA]</scope>
    <source>
        <strain evidence="2">ATCC BAA-471 / A3(2) / M145</strain>
    </source>
</reference>
<evidence type="ECO:0000313" key="2">
    <source>
        <dbReference type="Proteomes" id="UP000001973"/>
    </source>
</evidence>
<dbReference type="HOGENOM" id="CLU_2195368_0_0_11"/>
<proteinExistence type="predicted"/>
<dbReference type="STRING" id="100226.gene:17765639"/>
<geneLocation type="plasmid" evidence="2">
    <name>SCP1</name>
</geneLocation>
<dbReference type="EMBL" id="AL589148">
    <property type="protein sequence ID" value="CAC36655.1"/>
    <property type="molecule type" value="Genomic_DNA"/>
</dbReference>
<sequence length="108" mass="11497">MKISERSNPVGYQAALVRASLQAGIDHTASDDDLDDAATEAGLRPAALEQTREIVRDVLESPVDFVDDCNQDIAFAVFNAAAEGRPLVVVGADGHRVVMQPHAVEEAV</sequence>
<gene>
    <name evidence="1" type="ordered locus">SCP1.134</name>
</gene>
<reference evidence="1 2" key="4">
    <citation type="journal article" date="2009" name="Mol. Microbiol.">
        <title>Extracellular signalling, translational control, two repressors and an activator all contribute to the regulation of methylenomycin production in Streptomyces coelicolor.</title>
        <authorList>
            <person name="O'Rourke S."/>
            <person name="Wietzorrek A."/>
            <person name="Fowler K."/>
            <person name="Corre C."/>
            <person name="Challis G.L."/>
            <person name="Chater K.F."/>
        </authorList>
    </citation>
    <scope>NUCLEOTIDE SEQUENCE [LARGE SCALE GENOMIC DNA]</scope>
    <source>
        <strain evidence="2">ATCC BAA-471 / A3(2) / M145</strain>
    </source>
</reference>